<keyword evidence="8 10" id="KW-0460">Magnesium</keyword>
<sequence>MHDPAIDLAGWTVAFDLDGTLIDTAPDLIGALNAVLVEEGLPPAPMTAVRQLIGHGLRAMLPRGFALAGATISETQVDALWPRLLETYRGRIARDSRPFPGCLDALATLRARGARLAVCTNKAEAMTHALLAELDMARCFDAVVGGDTLPVRKPDPAPLLEAIARAGGVPRRAVMVGDASPDVGAARAAGAPCLVATFGYNDLPAAELGGDRLFSHYSELEALIVALAAPCEAAADSL</sequence>
<evidence type="ECO:0000256" key="7">
    <source>
        <dbReference type="ARBA" id="ARBA00022801"/>
    </source>
</evidence>
<dbReference type="Gene3D" id="1.10.150.240">
    <property type="entry name" value="Putative phosphatase, domain 2"/>
    <property type="match status" value="1"/>
</dbReference>
<dbReference type="InterPro" id="IPR023198">
    <property type="entry name" value="PGP-like_dom2"/>
</dbReference>
<dbReference type="InterPro" id="IPR006439">
    <property type="entry name" value="HAD-SF_hydro_IA"/>
</dbReference>
<dbReference type="GO" id="GO:0006281">
    <property type="term" value="P:DNA repair"/>
    <property type="evidence" value="ECO:0007669"/>
    <property type="project" value="TreeGrafter"/>
</dbReference>
<dbReference type="OrthoDB" id="9793014at2"/>
<dbReference type="SFLD" id="SFLDG01135">
    <property type="entry name" value="C1.5.6:_HAD__Beta-PGM__Phospha"/>
    <property type="match status" value="1"/>
</dbReference>
<dbReference type="NCBIfam" id="TIGR01549">
    <property type="entry name" value="HAD-SF-IA-v1"/>
    <property type="match status" value="1"/>
</dbReference>
<dbReference type="EMBL" id="CP024201">
    <property type="protein sequence ID" value="ATQ42423.1"/>
    <property type="molecule type" value="Genomic_DNA"/>
</dbReference>
<dbReference type="Pfam" id="PF13419">
    <property type="entry name" value="HAD_2"/>
    <property type="match status" value="1"/>
</dbReference>
<dbReference type="UniPathway" id="UPA00865">
    <property type="reaction ID" value="UER00834"/>
</dbReference>
<evidence type="ECO:0000313" key="11">
    <source>
        <dbReference type="EMBL" id="ATQ42423.1"/>
    </source>
</evidence>
<dbReference type="InterPro" id="IPR041492">
    <property type="entry name" value="HAD_2"/>
</dbReference>
<evidence type="ECO:0000256" key="3">
    <source>
        <dbReference type="ARBA" id="ARBA00004818"/>
    </source>
</evidence>
<evidence type="ECO:0000256" key="10">
    <source>
        <dbReference type="HAMAP-Rule" id="MF_00495"/>
    </source>
</evidence>
<comment type="pathway">
    <text evidence="3 10">Organic acid metabolism; glycolate biosynthesis; glycolate from 2-phosphoglycolate: step 1/1.</text>
</comment>
<dbReference type="InterPro" id="IPR023214">
    <property type="entry name" value="HAD_sf"/>
</dbReference>
<evidence type="ECO:0000256" key="2">
    <source>
        <dbReference type="ARBA" id="ARBA00001946"/>
    </source>
</evidence>
<evidence type="ECO:0000256" key="8">
    <source>
        <dbReference type="ARBA" id="ARBA00022842"/>
    </source>
</evidence>
<accession>A0A2D2AWP8</accession>
<dbReference type="SFLD" id="SFLDS00003">
    <property type="entry name" value="Haloacid_Dehalogenase"/>
    <property type="match status" value="1"/>
</dbReference>
<dbReference type="GO" id="GO:0008967">
    <property type="term" value="F:phosphoglycolate phosphatase activity"/>
    <property type="evidence" value="ECO:0007669"/>
    <property type="project" value="UniProtKB-UniRule"/>
</dbReference>
<dbReference type="GO" id="GO:0005829">
    <property type="term" value="C:cytosol"/>
    <property type="evidence" value="ECO:0007669"/>
    <property type="project" value="TreeGrafter"/>
</dbReference>
<feature type="binding site" evidence="10">
    <location>
        <position position="16"/>
    </location>
    <ligand>
        <name>Mg(2+)</name>
        <dbReference type="ChEBI" id="CHEBI:18420"/>
    </ligand>
</feature>
<dbReference type="PANTHER" id="PTHR43434:SF1">
    <property type="entry name" value="PHOSPHOGLYCOLATE PHOSPHATASE"/>
    <property type="match status" value="1"/>
</dbReference>
<proteinExistence type="inferred from homology"/>
<keyword evidence="12" id="KW-1185">Reference proteome</keyword>
<dbReference type="InterPro" id="IPR050155">
    <property type="entry name" value="HAD-like_hydrolase_sf"/>
</dbReference>
<dbReference type="SUPFAM" id="SSF56784">
    <property type="entry name" value="HAD-like"/>
    <property type="match status" value="1"/>
</dbReference>
<dbReference type="InterPro" id="IPR036412">
    <property type="entry name" value="HAD-like_sf"/>
</dbReference>
<comment type="function">
    <text evidence="10">Specifically catalyzes the dephosphorylation of 2-phosphoglycolate. Is involved in the dissimilation of the intracellular 2-phosphoglycolate formed during the DNA repair of 3'-phosphoglycolate ends, a major class of DNA lesions induced by oxidative stress.</text>
</comment>
<dbReference type="HAMAP" id="MF_00495">
    <property type="entry name" value="GPH_hydrolase_bact"/>
    <property type="match status" value="1"/>
</dbReference>
<dbReference type="InterPro" id="IPR037512">
    <property type="entry name" value="PGPase_prok"/>
</dbReference>
<dbReference type="RefSeq" id="WP_099621680.1">
    <property type="nucleotide sequence ID" value="NZ_CP024201.1"/>
</dbReference>
<keyword evidence="6 10" id="KW-0479">Metal-binding</keyword>
<evidence type="ECO:0000256" key="6">
    <source>
        <dbReference type="ARBA" id="ARBA00022723"/>
    </source>
</evidence>
<gene>
    <name evidence="11" type="primary">gph</name>
    <name evidence="11" type="ORF">CSW64_08355</name>
</gene>
<dbReference type="PRINTS" id="PR00413">
    <property type="entry name" value="HADHALOGNASE"/>
</dbReference>
<protein>
    <recommendedName>
        <fullName evidence="5 10">Phosphoglycolate phosphatase</fullName>
        <shortName evidence="10">PGP</shortName>
        <shortName evidence="10">PGPase</shortName>
        <ecNumber evidence="5 10">3.1.3.18</ecNumber>
    </recommendedName>
</protein>
<reference evidence="11 12" key="1">
    <citation type="submission" date="2017-10" db="EMBL/GenBank/DDBJ databases">
        <title>Genome sequence of Caulobacter mirabilis FWC38.</title>
        <authorList>
            <person name="Fiebig A."/>
            <person name="Crosson S."/>
        </authorList>
    </citation>
    <scope>NUCLEOTIDE SEQUENCE [LARGE SCALE GENOMIC DNA]</scope>
    <source>
        <strain evidence="11 12">FWC 38</strain>
    </source>
</reference>
<feature type="binding site" evidence="10">
    <location>
        <position position="178"/>
    </location>
    <ligand>
        <name>Mg(2+)</name>
        <dbReference type="ChEBI" id="CHEBI:18420"/>
    </ligand>
</feature>
<dbReference type="GO" id="GO:0005975">
    <property type="term" value="P:carbohydrate metabolic process"/>
    <property type="evidence" value="ECO:0007669"/>
    <property type="project" value="InterPro"/>
</dbReference>
<dbReference type="Proteomes" id="UP000228945">
    <property type="component" value="Chromosome"/>
</dbReference>
<dbReference type="GO" id="GO:0046295">
    <property type="term" value="P:glycolate biosynthetic process"/>
    <property type="evidence" value="ECO:0007669"/>
    <property type="project" value="UniProtKB-UniRule"/>
</dbReference>
<name>A0A2D2AWP8_9CAUL</name>
<keyword evidence="9 10" id="KW-0119">Carbohydrate metabolism</keyword>
<dbReference type="AlphaFoldDB" id="A0A2D2AWP8"/>
<dbReference type="FunFam" id="3.40.50.1000:FF:000022">
    <property type="entry name" value="Phosphoglycolate phosphatase"/>
    <property type="match status" value="1"/>
</dbReference>
<keyword evidence="7 10" id="KW-0378">Hydrolase</keyword>
<dbReference type="Gene3D" id="3.40.50.1000">
    <property type="entry name" value="HAD superfamily/HAD-like"/>
    <property type="match status" value="1"/>
</dbReference>
<feature type="active site" description="Nucleophile" evidence="10">
    <location>
        <position position="16"/>
    </location>
</feature>
<dbReference type="EC" id="3.1.3.18" evidence="5 10"/>
<feature type="binding site" evidence="10">
    <location>
        <position position="18"/>
    </location>
    <ligand>
        <name>Mg(2+)</name>
        <dbReference type="ChEBI" id="CHEBI:18420"/>
    </ligand>
</feature>
<dbReference type="NCBIfam" id="TIGR01509">
    <property type="entry name" value="HAD-SF-IA-v3"/>
    <property type="match status" value="1"/>
</dbReference>
<evidence type="ECO:0000256" key="5">
    <source>
        <dbReference type="ARBA" id="ARBA00013078"/>
    </source>
</evidence>
<evidence type="ECO:0000256" key="9">
    <source>
        <dbReference type="ARBA" id="ARBA00023277"/>
    </source>
</evidence>
<dbReference type="GO" id="GO:0046872">
    <property type="term" value="F:metal ion binding"/>
    <property type="evidence" value="ECO:0007669"/>
    <property type="project" value="UniProtKB-KW"/>
</dbReference>
<evidence type="ECO:0000313" key="12">
    <source>
        <dbReference type="Proteomes" id="UP000228945"/>
    </source>
</evidence>
<dbReference type="KEGG" id="cmb:CSW64_08355"/>
<comment type="similarity">
    <text evidence="4 10">Belongs to the HAD-like hydrolase superfamily. CbbY/CbbZ/Gph/YieH family.</text>
</comment>
<dbReference type="SFLD" id="SFLDG01129">
    <property type="entry name" value="C1.5:_HAD__Beta-PGM__Phosphata"/>
    <property type="match status" value="1"/>
</dbReference>
<comment type="cofactor">
    <cofactor evidence="2 10">
        <name>Mg(2+)</name>
        <dbReference type="ChEBI" id="CHEBI:18420"/>
    </cofactor>
</comment>
<dbReference type="PANTHER" id="PTHR43434">
    <property type="entry name" value="PHOSPHOGLYCOLATE PHOSPHATASE"/>
    <property type="match status" value="1"/>
</dbReference>
<comment type="catalytic activity">
    <reaction evidence="1 10">
        <text>2-phosphoglycolate + H2O = glycolate + phosphate</text>
        <dbReference type="Rhea" id="RHEA:14369"/>
        <dbReference type="ChEBI" id="CHEBI:15377"/>
        <dbReference type="ChEBI" id="CHEBI:29805"/>
        <dbReference type="ChEBI" id="CHEBI:43474"/>
        <dbReference type="ChEBI" id="CHEBI:58033"/>
        <dbReference type="EC" id="3.1.3.18"/>
    </reaction>
</comment>
<evidence type="ECO:0000256" key="4">
    <source>
        <dbReference type="ARBA" id="ARBA00006171"/>
    </source>
</evidence>
<dbReference type="NCBIfam" id="TIGR01449">
    <property type="entry name" value="PGP_bact"/>
    <property type="match status" value="1"/>
</dbReference>
<organism evidence="11 12">
    <name type="scientific">Caulobacter mirabilis</name>
    <dbReference type="NCBI Taxonomy" id="69666"/>
    <lineage>
        <taxon>Bacteria</taxon>
        <taxon>Pseudomonadati</taxon>
        <taxon>Pseudomonadota</taxon>
        <taxon>Alphaproteobacteria</taxon>
        <taxon>Caulobacterales</taxon>
        <taxon>Caulobacteraceae</taxon>
        <taxon>Caulobacter</taxon>
    </lineage>
</organism>
<evidence type="ECO:0000256" key="1">
    <source>
        <dbReference type="ARBA" id="ARBA00000830"/>
    </source>
</evidence>